<comment type="caution">
    <text evidence="7">The sequence shown here is derived from an EMBL/GenBank/DDBJ whole genome shotgun (WGS) entry which is preliminary data.</text>
</comment>
<dbReference type="SMART" id="SM00432">
    <property type="entry name" value="MADS"/>
    <property type="match status" value="1"/>
</dbReference>
<evidence type="ECO:0000313" key="8">
    <source>
        <dbReference type="Proteomes" id="UP001054252"/>
    </source>
</evidence>
<evidence type="ECO:0000256" key="5">
    <source>
        <dbReference type="ARBA" id="ARBA00023242"/>
    </source>
</evidence>
<dbReference type="InterPro" id="IPR033897">
    <property type="entry name" value="SRF-like_MADS-box"/>
</dbReference>
<dbReference type="GO" id="GO:0000987">
    <property type="term" value="F:cis-regulatory region sequence-specific DNA binding"/>
    <property type="evidence" value="ECO:0007669"/>
    <property type="project" value="InterPro"/>
</dbReference>
<evidence type="ECO:0000313" key="7">
    <source>
        <dbReference type="EMBL" id="GKV29129.1"/>
    </source>
</evidence>
<keyword evidence="2" id="KW-0805">Transcription regulation</keyword>
<keyword evidence="8" id="KW-1185">Reference proteome</keyword>
<dbReference type="Pfam" id="PF00319">
    <property type="entry name" value="SRF-TF"/>
    <property type="match status" value="1"/>
</dbReference>
<dbReference type="Gene3D" id="3.40.1810.10">
    <property type="entry name" value="Transcription factor, MADS-box"/>
    <property type="match status" value="1"/>
</dbReference>
<dbReference type="GO" id="GO:0046983">
    <property type="term" value="F:protein dimerization activity"/>
    <property type="evidence" value="ECO:0007669"/>
    <property type="project" value="InterPro"/>
</dbReference>
<protein>
    <recommendedName>
        <fullName evidence="6">MADS-box domain-containing protein</fullName>
    </recommendedName>
</protein>
<dbReference type="GO" id="GO:0000981">
    <property type="term" value="F:DNA-binding transcription factor activity, RNA polymerase II-specific"/>
    <property type="evidence" value="ECO:0007669"/>
    <property type="project" value="InterPro"/>
</dbReference>
<dbReference type="Proteomes" id="UP001054252">
    <property type="component" value="Unassembled WGS sequence"/>
</dbReference>
<name>A0AAV5KX21_9ROSI</name>
<gene>
    <name evidence="7" type="ORF">SLEP1_g38091</name>
</gene>
<dbReference type="InterPro" id="IPR036879">
    <property type="entry name" value="TF_MADSbox_sf"/>
</dbReference>
<reference evidence="7 8" key="1">
    <citation type="journal article" date="2021" name="Commun. Biol.">
        <title>The genome of Shorea leprosula (Dipterocarpaceae) highlights the ecological relevance of drought in aseasonal tropical rainforests.</title>
        <authorList>
            <person name="Ng K.K.S."/>
            <person name="Kobayashi M.J."/>
            <person name="Fawcett J.A."/>
            <person name="Hatakeyama M."/>
            <person name="Paape T."/>
            <person name="Ng C.H."/>
            <person name="Ang C.C."/>
            <person name="Tnah L.H."/>
            <person name="Lee C.T."/>
            <person name="Nishiyama T."/>
            <person name="Sese J."/>
            <person name="O'Brien M.J."/>
            <person name="Copetti D."/>
            <person name="Mohd Noor M.I."/>
            <person name="Ong R.C."/>
            <person name="Putra M."/>
            <person name="Sireger I.Z."/>
            <person name="Indrioko S."/>
            <person name="Kosugi Y."/>
            <person name="Izuno A."/>
            <person name="Isagi Y."/>
            <person name="Lee S.L."/>
            <person name="Shimizu K.K."/>
        </authorList>
    </citation>
    <scope>NUCLEOTIDE SEQUENCE [LARGE SCALE GENOMIC DNA]</scope>
    <source>
        <strain evidence="7">214</strain>
    </source>
</reference>
<evidence type="ECO:0000256" key="4">
    <source>
        <dbReference type="ARBA" id="ARBA00023163"/>
    </source>
</evidence>
<dbReference type="PANTHER" id="PTHR48019">
    <property type="entry name" value="SERUM RESPONSE FACTOR HOMOLOG"/>
    <property type="match status" value="1"/>
</dbReference>
<evidence type="ECO:0000259" key="6">
    <source>
        <dbReference type="PROSITE" id="PS50066"/>
    </source>
</evidence>
<proteinExistence type="predicted"/>
<keyword evidence="5" id="KW-0539">Nucleus</keyword>
<organism evidence="7 8">
    <name type="scientific">Rubroshorea leprosula</name>
    <dbReference type="NCBI Taxonomy" id="152421"/>
    <lineage>
        <taxon>Eukaryota</taxon>
        <taxon>Viridiplantae</taxon>
        <taxon>Streptophyta</taxon>
        <taxon>Embryophyta</taxon>
        <taxon>Tracheophyta</taxon>
        <taxon>Spermatophyta</taxon>
        <taxon>Magnoliopsida</taxon>
        <taxon>eudicotyledons</taxon>
        <taxon>Gunneridae</taxon>
        <taxon>Pentapetalae</taxon>
        <taxon>rosids</taxon>
        <taxon>malvids</taxon>
        <taxon>Malvales</taxon>
        <taxon>Dipterocarpaceae</taxon>
        <taxon>Rubroshorea</taxon>
    </lineage>
</organism>
<dbReference type="InterPro" id="IPR050142">
    <property type="entry name" value="MADS-box/MEF2_TF"/>
</dbReference>
<dbReference type="EMBL" id="BPVZ01000082">
    <property type="protein sequence ID" value="GKV29129.1"/>
    <property type="molecule type" value="Genomic_DNA"/>
</dbReference>
<keyword evidence="4" id="KW-0804">Transcription</keyword>
<dbReference type="GO" id="GO:0045944">
    <property type="term" value="P:positive regulation of transcription by RNA polymerase II"/>
    <property type="evidence" value="ECO:0007669"/>
    <property type="project" value="InterPro"/>
</dbReference>
<dbReference type="GO" id="GO:0005634">
    <property type="term" value="C:nucleus"/>
    <property type="evidence" value="ECO:0007669"/>
    <property type="project" value="UniProtKB-SubCell"/>
</dbReference>
<dbReference type="InterPro" id="IPR002100">
    <property type="entry name" value="TF_MADSbox"/>
</dbReference>
<feature type="domain" description="MADS-box" evidence="6">
    <location>
        <begin position="1"/>
        <end position="49"/>
    </location>
</feature>
<dbReference type="PROSITE" id="PS50066">
    <property type="entry name" value="MADS_BOX_2"/>
    <property type="match status" value="1"/>
</dbReference>
<comment type="subcellular location">
    <subcellularLocation>
        <location evidence="1">Nucleus</location>
    </subcellularLocation>
</comment>
<dbReference type="CDD" id="cd00266">
    <property type="entry name" value="MADS_SRF_like"/>
    <property type="match status" value="1"/>
</dbReference>
<sequence>MGRGKLNLELIKNEKSRVLTFRKRLKGLMKKAHEFTTLCGVKACMIIYGPPNLKGMPASVDIWPPDSAEVKAVIDQYKEAADLFETKLKKPFNLVDFFGVRRRMINDEIAKLRRRGSLEAKYPIRDDQIKNLSLNQVKILNSKFDSKIEAANSKLKTMKRGQYMMELDVSKSGCVPNFSNFQSNLDFEVSEPEFHTQLPPYCCPYDQSIQFQPYEYNITPVDNPMMTLLMHDELPSGASSNSSTRNGLVPFSAASHYDPPTAAGMVVNGMFNNRWAVPVQYIGPPVQPMSGQYQAVASLPSQQHVPHFGKYYWDTN</sequence>
<dbReference type="SUPFAM" id="SSF55455">
    <property type="entry name" value="SRF-like"/>
    <property type="match status" value="1"/>
</dbReference>
<accession>A0AAV5KX21</accession>
<keyword evidence="3" id="KW-0238">DNA-binding</keyword>
<evidence type="ECO:0000256" key="2">
    <source>
        <dbReference type="ARBA" id="ARBA00023015"/>
    </source>
</evidence>
<evidence type="ECO:0000256" key="1">
    <source>
        <dbReference type="ARBA" id="ARBA00004123"/>
    </source>
</evidence>
<evidence type="ECO:0000256" key="3">
    <source>
        <dbReference type="ARBA" id="ARBA00023125"/>
    </source>
</evidence>
<dbReference type="AlphaFoldDB" id="A0AAV5KX21"/>
<dbReference type="PRINTS" id="PR00404">
    <property type="entry name" value="MADSDOMAIN"/>
</dbReference>